<dbReference type="PANTHER" id="PTHR10381">
    <property type="entry name" value="ATP-DEPENDENT CLP PROTEASE PROTEOLYTIC SUBUNIT"/>
    <property type="match status" value="1"/>
</dbReference>
<sequence>MLPLPRPTTASAPALRAAAPALRAEAPGLAPFDDHLASRLLHQRIIVLGQEVDDAIANRICAELLLLSAEDPRRDIALYVNSPGGSISAALAIYDTMRLVPNDVSTLAMGLAASAGQFLLSAGTPGKRFALRHARILMHQPLGGIGGTAIDVAIQAENLRYTKRTMQALTAEHTGQTVERIEKDSDRDRWFSAEEAREYGLVDRVVEHLDDVRPDAVRPAGL</sequence>
<protein>
    <recommendedName>
        <fullName evidence="6 7">ATP-dependent Clp protease proteolytic subunit</fullName>
        <ecNumber evidence="6">3.4.21.92</ecNumber>
    </recommendedName>
    <alternativeName>
        <fullName evidence="6">Endopeptidase Clp</fullName>
    </alternativeName>
</protein>
<comment type="subunit">
    <text evidence="6">Fourteen ClpP subunits assemble into 2 heptameric rings which stack back to back to give a disk-like structure with a central cavity, resembling the structure of eukaryotic proteasomes.</text>
</comment>
<dbReference type="AlphaFoldDB" id="A0A511Z286"/>
<keyword evidence="9" id="KW-1185">Reference proteome</keyword>
<dbReference type="NCBIfam" id="NF001368">
    <property type="entry name" value="PRK00277.1"/>
    <property type="match status" value="1"/>
</dbReference>
<dbReference type="InterPro" id="IPR029045">
    <property type="entry name" value="ClpP/crotonase-like_dom_sf"/>
</dbReference>
<evidence type="ECO:0000256" key="1">
    <source>
        <dbReference type="ARBA" id="ARBA00007039"/>
    </source>
</evidence>
<dbReference type="Gene3D" id="3.90.226.10">
    <property type="entry name" value="2-enoyl-CoA Hydratase, Chain A, domain 1"/>
    <property type="match status" value="1"/>
</dbReference>
<organism evidence="8 9">
    <name type="scientific">Actinotalea fermentans</name>
    <dbReference type="NCBI Taxonomy" id="43671"/>
    <lineage>
        <taxon>Bacteria</taxon>
        <taxon>Bacillati</taxon>
        <taxon>Actinomycetota</taxon>
        <taxon>Actinomycetes</taxon>
        <taxon>Micrococcales</taxon>
        <taxon>Cellulomonadaceae</taxon>
        <taxon>Actinotalea</taxon>
    </lineage>
</organism>
<evidence type="ECO:0000256" key="2">
    <source>
        <dbReference type="ARBA" id="ARBA00022490"/>
    </source>
</evidence>
<dbReference type="GO" id="GO:0004252">
    <property type="term" value="F:serine-type endopeptidase activity"/>
    <property type="evidence" value="ECO:0007669"/>
    <property type="project" value="UniProtKB-UniRule"/>
</dbReference>
<evidence type="ECO:0000256" key="4">
    <source>
        <dbReference type="ARBA" id="ARBA00022801"/>
    </source>
</evidence>
<dbReference type="PRINTS" id="PR00127">
    <property type="entry name" value="CLPPROTEASEP"/>
</dbReference>
<comment type="function">
    <text evidence="6">Cleaves peptides in various proteins in a process that requires ATP hydrolysis. Has a chymotrypsin-like activity. Plays a major role in the degradation of misfolded proteins.</text>
</comment>
<dbReference type="GO" id="GO:0005737">
    <property type="term" value="C:cytoplasm"/>
    <property type="evidence" value="ECO:0007669"/>
    <property type="project" value="UniProtKB-SubCell"/>
</dbReference>
<evidence type="ECO:0000256" key="3">
    <source>
        <dbReference type="ARBA" id="ARBA00022670"/>
    </source>
</evidence>
<gene>
    <name evidence="8" type="primary">clpP3</name>
    <name evidence="6" type="synonym">clpP</name>
    <name evidence="8" type="ORF">AFE02nite_32930</name>
</gene>
<dbReference type="CDD" id="cd07017">
    <property type="entry name" value="S14_ClpP_2"/>
    <property type="match status" value="1"/>
</dbReference>
<evidence type="ECO:0000256" key="7">
    <source>
        <dbReference type="RuleBase" id="RU003567"/>
    </source>
</evidence>
<evidence type="ECO:0000313" key="8">
    <source>
        <dbReference type="EMBL" id="GEN81559.1"/>
    </source>
</evidence>
<dbReference type="HAMAP" id="MF_00444">
    <property type="entry name" value="ClpP"/>
    <property type="match status" value="1"/>
</dbReference>
<dbReference type="Pfam" id="PF00574">
    <property type="entry name" value="CLP_protease"/>
    <property type="match status" value="1"/>
</dbReference>
<dbReference type="Proteomes" id="UP000321484">
    <property type="component" value="Unassembled WGS sequence"/>
</dbReference>
<dbReference type="FunFam" id="3.90.226.10:FF:000002">
    <property type="entry name" value="ATP-dependent Clp protease proteolytic subunit"/>
    <property type="match status" value="1"/>
</dbReference>
<evidence type="ECO:0000256" key="6">
    <source>
        <dbReference type="HAMAP-Rule" id="MF_00444"/>
    </source>
</evidence>
<keyword evidence="2 6" id="KW-0963">Cytoplasm</keyword>
<keyword evidence="5 6" id="KW-0720">Serine protease</keyword>
<evidence type="ECO:0000256" key="5">
    <source>
        <dbReference type="ARBA" id="ARBA00022825"/>
    </source>
</evidence>
<dbReference type="EMBL" id="BJYK01000013">
    <property type="protein sequence ID" value="GEN81559.1"/>
    <property type="molecule type" value="Genomic_DNA"/>
</dbReference>
<keyword evidence="3 6" id="KW-0645">Protease</keyword>
<evidence type="ECO:0000313" key="9">
    <source>
        <dbReference type="Proteomes" id="UP000321484"/>
    </source>
</evidence>
<dbReference type="SUPFAM" id="SSF52096">
    <property type="entry name" value="ClpP/crotonase"/>
    <property type="match status" value="1"/>
</dbReference>
<dbReference type="GO" id="GO:0051117">
    <property type="term" value="F:ATPase binding"/>
    <property type="evidence" value="ECO:0007669"/>
    <property type="project" value="TreeGrafter"/>
</dbReference>
<dbReference type="NCBIfam" id="NF009205">
    <property type="entry name" value="PRK12553.1"/>
    <property type="match status" value="1"/>
</dbReference>
<comment type="caution">
    <text evidence="8">The sequence shown here is derived from an EMBL/GenBank/DDBJ whole genome shotgun (WGS) entry which is preliminary data.</text>
</comment>
<dbReference type="EC" id="3.4.21.92" evidence="6"/>
<dbReference type="GO" id="GO:0006515">
    <property type="term" value="P:protein quality control for misfolded or incompletely synthesized proteins"/>
    <property type="evidence" value="ECO:0007669"/>
    <property type="project" value="TreeGrafter"/>
</dbReference>
<dbReference type="InterPro" id="IPR001907">
    <property type="entry name" value="ClpP"/>
</dbReference>
<accession>A0A511Z286</accession>
<feature type="active site" evidence="6">
    <location>
        <position position="139"/>
    </location>
</feature>
<dbReference type="GO" id="GO:0004176">
    <property type="term" value="F:ATP-dependent peptidase activity"/>
    <property type="evidence" value="ECO:0007669"/>
    <property type="project" value="InterPro"/>
</dbReference>
<dbReference type="InterPro" id="IPR023562">
    <property type="entry name" value="ClpP/TepA"/>
</dbReference>
<comment type="similarity">
    <text evidence="1 6 7">Belongs to the peptidase S14 family.</text>
</comment>
<proteinExistence type="inferred from homology"/>
<reference evidence="8 9" key="1">
    <citation type="submission" date="2019-07" db="EMBL/GenBank/DDBJ databases">
        <title>Whole genome shotgun sequence of Actinotalea fermentans NBRC 105374.</title>
        <authorList>
            <person name="Hosoyama A."/>
            <person name="Uohara A."/>
            <person name="Ohji S."/>
            <person name="Ichikawa N."/>
        </authorList>
    </citation>
    <scope>NUCLEOTIDE SEQUENCE [LARGE SCALE GENOMIC DNA]</scope>
    <source>
        <strain evidence="8 9">NBRC 105374</strain>
    </source>
</reference>
<dbReference type="OrthoDB" id="9802800at2"/>
<comment type="subcellular location">
    <subcellularLocation>
        <location evidence="6">Cytoplasm</location>
    </subcellularLocation>
</comment>
<feature type="active site" description="Nucleophile" evidence="6">
    <location>
        <position position="114"/>
    </location>
</feature>
<keyword evidence="4 6" id="KW-0378">Hydrolase</keyword>
<dbReference type="PANTHER" id="PTHR10381:SF70">
    <property type="entry name" value="ATP-DEPENDENT CLP PROTEASE PROTEOLYTIC SUBUNIT"/>
    <property type="match status" value="1"/>
</dbReference>
<comment type="catalytic activity">
    <reaction evidence="6">
        <text>Hydrolysis of proteins to small peptides in the presence of ATP and magnesium. alpha-casein is the usual test substrate. In the absence of ATP, only oligopeptides shorter than five residues are hydrolyzed (such as succinyl-Leu-Tyr-|-NHMec, and Leu-Tyr-Leu-|-Tyr-Trp, in which cleavage of the -Tyr-|-Leu- and -Tyr-|-Trp bonds also occurs).</text>
        <dbReference type="EC" id="3.4.21.92"/>
    </reaction>
</comment>
<dbReference type="GO" id="GO:0009368">
    <property type="term" value="C:endopeptidase Clp complex"/>
    <property type="evidence" value="ECO:0007669"/>
    <property type="project" value="TreeGrafter"/>
</dbReference>
<dbReference type="RefSeq" id="WP_052113930.1">
    <property type="nucleotide sequence ID" value="NZ_BJYK01000013.1"/>
</dbReference>
<name>A0A511Z286_9CELL</name>